<comment type="similarity">
    <text evidence="1">Belongs to the antibiotic N-acetyltransferase family.</text>
</comment>
<dbReference type="Proteomes" id="UP000254150">
    <property type="component" value="Unassembled WGS sequence"/>
</dbReference>
<dbReference type="PANTHER" id="PTHR11104">
    <property type="entry name" value="AMINOGLYCOSIDE N3-ACETYLTRANSFERASE"/>
    <property type="match status" value="1"/>
</dbReference>
<feature type="region of interest" description="Disordered" evidence="4">
    <location>
        <begin position="37"/>
        <end position="84"/>
    </location>
</feature>
<proteinExistence type="inferred from homology"/>
<dbReference type="EC" id="2.3.1.-" evidence="5"/>
<dbReference type="RefSeq" id="WP_181844016.1">
    <property type="nucleotide sequence ID" value="NZ_UHID01000005.1"/>
</dbReference>
<dbReference type="PANTHER" id="PTHR11104:SF0">
    <property type="entry name" value="SPBETA PROPHAGE-DERIVED AMINOGLYCOSIDE N(3')-ACETYLTRANSFERASE-LIKE PROTEIN YOKD"/>
    <property type="match status" value="1"/>
</dbReference>
<keyword evidence="3 5" id="KW-0012">Acyltransferase</keyword>
<name>A0A380NEU0_STRGR</name>
<reference evidence="5 6" key="1">
    <citation type="submission" date="2018-06" db="EMBL/GenBank/DDBJ databases">
        <authorList>
            <consortium name="Pathogen Informatics"/>
            <person name="Doyle S."/>
        </authorList>
    </citation>
    <scope>NUCLEOTIDE SEQUENCE [LARGE SCALE GENOMIC DNA]</scope>
    <source>
        <strain evidence="5 6">NCTC7807</strain>
    </source>
</reference>
<keyword evidence="2 5" id="KW-0808">Transferase</keyword>
<evidence type="ECO:0000256" key="1">
    <source>
        <dbReference type="ARBA" id="ARBA00006383"/>
    </source>
</evidence>
<feature type="region of interest" description="Disordered" evidence="4">
    <location>
        <begin position="169"/>
        <end position="237"/>
    </location>
</feature>
<feature type="compositionally biased region" description="Polar residues" evidence="4">
    <location>
        <begin position="182"/>
        <end position="192"/>
    </location>
</feature>
<dbReference type="InterPro" id="IPR028345">
    <property type="entry name" value="Antibiotic_NAT-like"/>
</dbReference>
<sequence length="237" mass="24199">MRPGETLLAHTSPSRPGWVCGGAVTLAQALLDAIGEDGTPVVPTHSGDNSDPSGWGDPPVPESRWPAIRATTPPYDPHTAPSRGVGAVPETVVRTWPGALRSARPLTSFATLGRAPAPSPRAHARVPSRRTHSARPPVEGRSTSPAPGTGYGTRTALHLAGSRIAGPSVRNPFAVRAPSGPRWTTVTDTSVSDEGVTEPGAGSVRTYPVQHGTAGEAGARPFPPCPPPSATPGGGCP</sequence>
<evidence type="ECO:0000256" key="3">
    <source>
        <dbReference type="ARBA" id="ARBA00023315"/>
    </source>
</evidence>
<dbReference type="EMBL" id="UHID01000005">
    <property type="protein sequence ID" value="SUP37795.1"/>
    <property type="molecule type" value="Genomic_DNA"/>
</dbReference>
<accession>A0A380NEU0</accession>
<dbReference type="SUPFAM" id="SSF110710">
    <property type="entry name" value="TTHA0583/YokD-like"/>
    <property type="match status" value="1"/>
</dbReference>
<dbReference type="GO" id="GO:0008080">
    <property type="term" value="F:N-acetyltransferase activity"/>
    <property type="evidence" value="ECO:0007669"/>
    <property type="project" value="InterPro"/>
</dbReference>
<dbReference type="InterPro" id="IPR003679">
    <property type="entry name" value="Amioglycoside_AcTrfase"/>
</dbReference>
<dbReference type="GO" id="GO:0046677">
    <property type="term" value="P:response to antibiotic"/>
    <property type="evidence" value="ECO:0007669"/>
    <property type="project" value="InterPro"/>
</dbReference>
<feature type="region of interest" description="Disordered" evidence="4">
    <location>
        <begin position="111"/>
        <end position="154"/>
    </location>
</feature>
<dbReference type="AlphaFoldDB" id="A0A380NEU0"/>
<protein>
    <submittedName>
        <fullName evidence="5">Aminoglycoside acetyltransferase</fullName>
        <ecNumber evidence="5">2.3.1.-</ecNumber>
    </submittedName>
</protein>
<gene>
    <name evidence="5" type="primary">yokD</name>
    <name evidence="5" type="ORF">NCTC7807_02645</name>
</gene>
<evidence type="ECO:0000256" key="2">
    <source>
        <dbReference type="ARBA" id="ARBA00022679"/>
    </source>
</evidence>
<dbReference type="Pfam" id="PF02522">
    <property type="entry name" value="Antibiotic_NAT"/>
    <property type="match status" value="1"/>
</dbReference>
<feature type="compositionally biased region" description="Pro residues" evidence="4">
    <location>
        <begin position="221"/>
        <end position="230"/>
    </location>
</feature>
<evidence type="ECO:0000313" key="6">
    <source>
        <dbReference type="Proteomes" id="UP000254150"/>
    </source>
</evidence>
<organism evidence="5 6">
    <name type="scientific">Streptomyces griseus</name>
    <dbReference type="NCBI Taxonomy" id="1911"/>
    <lineage>
        <taxon>Bacteria</taxon>
        <taxon>Bacillati</taxon>
        <taxon>Actinomycetota</taxon>
        <taxon>Actinomycetes</taxon>
        <taxon>Kitasatosporales</taxon>
        <taxon>Streptomycetaceae</taxon>
        <taxon>Streptomyces</taxon>
    </lineage>
</organism>
<evidence type="ECO:0000313" key="5">
    <source>
        <dbReference type="EMBL" id="SUP37795.1"/>
    </source>
</evidence>
<feature type="compositionally biased region" description="Basic residues" evidence="4">
    <location>
        <begin position="122"/>
        <end position="133"/>
    </location>
</feature>
<evidence type="ECO:0000256" key="4">
    <source>
        <dbReference type="SAM" id="MobiDB-lite"/>
    </source>
</evidence>